<keyword evidence="2" id="KW-0560">Oxidoreductase</keyword>
<name>A0AAN7V5V0_9COLE</name>
<dbReference type="GO" id="GO:0016616">
    <property type="term" value="F:oxidoreductase activity, acting on the CH-OH group of donors, NAD or NADP as acceptor"/>
    <property type="evidence" value="ECO:0007669"/>
    <property type="project" value="TreeGrafter"/>
</dbReference>
<dbReference type="Pfam" id="PF00106">
    <property type="entry name" value="adh_short"/>
    <property type="match status" value="1"/>
</dbReference>
<dbReference type="CDD" id="cd05233">
    <property type="entry name" value="SDR_c"/>
    <property type="match status" value="1"/>
</dbReference>
<dbReference type="GO" id="GO:0005737">
    <property type="term" value="C:cytoplasm"/>
    <property type="evidence" value="ECO:0007669"/>
    <property type="project" value="TreeGrafter"/>
</dbReference>
<dbReference type="PANTHER" id="PTHR44229">
    <property type="entry name" value="15-HYDROXYPROSTAGLANDIN DEHYDROGENASE [NAD(+)]"/>
    <property type="match status" value="1"/>
</dbReference>
<dbReference type="InterPro" id="IPR036291">
    <property type="entry name" value="NAD(P)-bd_dom_sf"/>
</dbReference>
<dbReference type="Gene3D" id="3.40.50.720">
    <property type="entry name" value="NAD(P)-binding Rossmann-like Domain"/>
    <property type="match status" value="1"/>
</dbReference>
<dbReference type="PANTHER" id="PTHR44229:SF8">
    <property type="entry name" value="ALCOHOL DEHYDROGENASE-RELATED"/>
    <property type="match status" value="1"/>
</dbReference>
<dbReference type="InterPro" id="IPR002347">
    <property type="entry name" value="SDR_fam"/>
</dbReference>
<evidence type="ECO:0000256" key="2">
    <source>
        <dbReference type="ARBA" id="ARBA00023002"/>
    </source>
</evidence>
<protein>
    <submittedName>
        <fullName evidence="4">Uncharacterized protein</fullName>
    </submittedName>
</protein>
<dbReference type="PRINTS" id="PR00081">
    <property type="entry name" value="GDHRDH"/>
</dbReference>
<evidence type="ECO:0000256" key="1">
    <source>
        <dbReference type="ARBA" id="ARBA00006484"/>
    </source>
</evidence>
<dbReference type="Proteomes" id="UP001329430">
    <property type="component" value="Chromosome 8"/>
</dbReference>
<organism evidence="4 5">
    <name type="scientific">Pyrocoelia pectoralis</name>
    <dbReference type="NCBI Taxonomy" id="417401"/>
    <lineage>
        <taxon>Eukaryota</taxon>
        <taxon>Metazoa</taxon>
        <taxon>Ecdysozoa</taxon>
        <taxon>Arthropoda</taxon>
        <taxon>Hexapoda</taxon>
        <taxon>Insecta</taxon>
        <taxon>Pterygota</taxon>
        <taxon>Neoptera</taxon>
        <taxon>Endopterygota</taxon>
        <taxon>Coleoptera</taxon>
        <taxon>Polyphaga</taxon>
        <taxon>Elateriformia</taxon>
        <taxon>Elateroidea</taxon>
        <taxon>Lampyridae</taxon>
        <taxon>Lampyrinae</taxon>
        <taxon>Pyrocoelia</taxon>
    </lineage>
</organism>
<dbReference type="InterPro" id="IPR020904">
    <property type="entry name" value="Sc_DH/Rdtase_CS"/>
</dbReference>
<keyword evidence="5" id="KW-1185">Reference proteome</keyword>
<comment type="caution">
    <text evidence="4">The sequence shown here is derived from an EMBL/GenBank/DDBJ whole genome shotgun (WGS) entry which is preliminary data.</text>
</comment>
<dbReference type="SUPFAM" id="SSF51735">
    <property type="entry name" value="NAD(P)-binding Rossmann-fold domains"/>
    <property type="match status" value="1"/>
</dbReference>
<dbReference type="AlphaFoldDB" id="A0AAN7V5V0"/>
<proteinExistence type="inferred from homology"/>
<dbReference type="PROSITE" id="PS00061">
    <property type="entry name" value="ADH_SHORT"/>
    <property type="match status" value="1"/>
</dbReference>
<dbReference type="EMBL" id="JAVRBK010000008">
    <property type="protein sequence ID" value="KAK5640404.1"/>
    <property type="molecule type" value="Genomic_DNA"/>
</dbReference>
<reference evidence="4 5" key="1">
    <citation type="journal article" date="2024" name="Insects">
        <title>An Improved Chromosome-Level Genome Assembly of the Firefly Pyrocoelia pectoralis.</title>
        <authorList>
            <person name="Fu X."/>
            <person name="Meyer-Rochow V.B."/>
            <person name="Ballantyne L."/>
            <person name="Zhu X."/>
        </authorList>
    </citation>
    <scope>NUCLEOTIDE SEQUENCE [LARGE SCALE GENOMIC DNA]</scope>
    <source>
        <strain evidence="4">XCY_ONT2</strain>
    </source>
</reference>
<dbReference type="PRINTS" id="PR00080">
    <property type="entry name" value="SDRFAMILY"/>
</dbReference>
<gene>
    <name evidence="4" type="ORF">RI129_011215</name>
</gene>
<accession>A0AAN7V5V0</accession>
<evidence type="ECO:0000256" key="3">
    <source>
        <dbReference type="RuleBase" id="RU000363"/>
    </source>
</evidence>
<comment type="similarity">
    <text evidence="1 3">Belongs to the short-chain dehydrogenases/reductases (SDR) family.</text>
</comment>
<evidence type="ECO:0000313" key="5">
    <source>
        <dbReference type="Proteomes" id="UP001329430"/>
    </source>
</evidence>
<evidence type="ECO:0000313" key="4">
    <source>
        <dbReference type="EMBL" id="KAK5640404.1"/>
    </source>
</evidence>
<sequence length="266" mass="28805">MFDISGKIGLITGGSKGIGLGIAKAFLESGLRGVLILARNEEIGVRVAGELNREFGEGKAIFIKADVSDKNQFDDAFKKTVDVFKNIDIVVNNATEVSDADWERSIAVHLIGTITGTMLAYEQYIPKYSSDQNGGVIINISSEAGLYGFPATPIYSAAKSGINELTRSLGSDYHYKRTKIKVIAVCPGYTDTDATSVMKEQNFIGRAYFEFCTNSSQFFPSAQPTSAVGKAVVEVVSGGRSGSVWIAERSEPPYEVKLLEKKQNET</sequence>